<protein>
    <submittedName>
        <fullName evidence="1">Uncharacterized protein</fullName>
    </submittedName>
</protein>
<proteinExistence type="predicted"/>
<dbReference type="RefSeq" id="XP_024352965.1">
    <property type="nucleotide sequence ID" value="XM_024492564.1"/>
</dbReference>
<organism evidence="1 2">
    <name type="scientific">Echinococcus granulosus</name>
    <name type="common">Hydatid tapeworm</name>
    <dbReference type="NCBI Taxonomy" id="6210"/>
    <lineage>
        <taxon>Eukaryota</taxon>
        <taxon>Metazoa</taxon>
        <taxon>Spiralia</taxon>
        <taxon>Lophotrochozoa</taxon>
        <taxon>Platyhelminthes</taxon>
        <taxon>Cestoda</taxon>
        <taxon>Eucestoda</taxon>
        <taxon>Cyclophyllidea</taxon>
        <taxon>Taeniidae</taxon>
        <taxon>Echinococcus</taxon>
        <taxon>Echinococcus granulosus group</taxon>
    </lineage>
</organism>
<accession>W6V5X1</accession>
<dbReference type="GeneID" id="36339030"/>
<name>W6V5X1_ECHGR</name>
<evidence type="ECO:0000313" key="1">
    <source>
        <dbReference type="EMBL" id="EUB61769.1"/>
    </source>
</evidence>
<evidence type="ECO:0000313" key="2">
    <source>
        <dbReference type="Proteomes" id="UP000019149"/>
    </source>
</evidence>
<keyword evidence="2" id="KW-1185">Reference proteome</keyword>
<sequence length="95" mass="11175">MRSSFLNQSTFPVRHKPSMTSTFAAQKKLLIEGIFRNSFFRTKSRLRNGNFSLKVTNHYFLKKKKYQILLVIKSFINSGLMHSHNRMNSRAFEMG</sequence>
<dbReference type="KEGG" id="egl:EGR_03315"/>
<gene>
    <name evidence="1" type="ORF">EGR_03315</name>
</gene>
<dbReference type="Proteomes" id="UP000019149">
    <property type="component" value="Unassembled WGS sequence"/>
</dbReference>
<dbReference type="EMBL" id="APAU02000017">
    <property type="protein sequence ID" value="EUB61769.1"/>
    <property type="molecule type" value="Genomic_DNA"/>
</dbReference>
<dbReference type="AlphaFoldDB" id="W6V5X1"/>
<comment type="caution">
    <text evidence="1">The sequence shown here is derived from an EMBL/GenBank/DDBJ whole genome shotgun (WGS) entry which is preliminary data.</text>
</comment>
<reference evidence="1 2" key="1">
    <citation type="journal article" date="2013" name="Nat. Genet.">
        <title>The genome of the hydatid tapeworm Echinococcus granulosus.</title>
        <authorList>
            <person name="Zheng H."/>
            <person name="Zhang W."/>
            <person name="Zhang L."/>
            <person name="Zhang Z."/>
            <person name="Li J."/>
            <person name="Lu G."/>
            <person name="Zhu Y."/>
            <person name="Wang Y."/>
            <person name="Huang Y."/>
            <person name="Liu J."/>
            <person name="Kang H."/>
            <person name="Chen J."/>
            <person name="Wang L."/>
            <person name="Chen A."/>
            <person name="Yu S."/>
            <person name="Gao Z."/>
            <person name="Jin L."/>
            <person name="Gu W."/>
            <person name="Wang Z."/>
            <person name="Zhao L."/>
            <person name="Shi B."/>
            <person name="Wen H."/>
            <person name="Lin R."/>
            <person name="Jones M.K."/>
            <person name="Brejova B."/>
            <person name="Vinar T."/>
            <person name="Zhao G."/>
            <person name="McManus D.P."/>
            <person name="Chen Z."/>
            <person name="Zhou Y."/>
            <person name="Wang S."/>
        </authorList>
    </citation>
    <scope>NUCLEOTIDE SEQUENCE [LARGE SCALE GENOMIC DNA]</scope>
</reference>
<dbReference type="CTD" id="36339030"/>